<protein>
    <submittedName>
        <fullName evidence="2">DNA replication complex GINS protein PSF1-like</fullName>
    </submittedName>
</protein>
<feature type="compositionally biased region" description="Acidic residues" evidence="1">
    <location>
        <begin position="20"/>
        <end position="29"/>
    </location>
</feature>
<comment type="caution">
    <text evidence="2">The sequence shown here is derived from an EMBL/GenBank/DDBJ whole genome shotgun (WGS) entry which is preliminary data.</text>
</comment>
<dbReference type="PANTHER" id="PTHR12914">
    <property type="entry name" value="PARTNER OF SLD5"/>
    <property type="match status" value="1"/>
</dbReference>
<dbReference type="Proteomes" id="UP001567538">
    <property type="component" value="Unassembled WGS sequence"/>
</dbReference>
<dbReference type="InterPro" id="IPR005339">
    <property type="entry name" value="GINS_Psf1"/>
</dbReference>
<reference evidence="2 3" key="1">
    <citation type="submission" date="2024-06" db="EMBL/GenBank/DDBJ databases">
        <title>A chromosome level genome sequence of Diviner's sage (Salvia divinorum).</title>
        <authorList>
            <person name="Ford S.A."/>
            <person name="Ro D.-K."/>
            <person name="Ness R.W."/>
            <person name="Phillips M.A."/>
        </authorList>
    </citation>
    <scope>NUCLEOTIDE SEQUENCE [LARGE SCALE GENOMIC DNA]</scope>
    <source>
        <strain evidence="2">SAF-2024a</strain>
        <tissue evidence="2">Leaf</tissue>
    </source>
</reference>
<dbReference type="PANTHER" id="PTHR12914:SF2">
    <property type="entry name" value="DNA REPLICATION COMPLEX GINS PROTEIN PSF1"/>
    <property type="match status" value="1"/>
</dbReference>
<evidence type="ECO:0000256" key="1">
    <source>
        <dbReference type="SAM" id="MobiDB-lite"/>
    </source>
</evidence>
<dbReference type="InterPro" id="IPR036224">
    <property type="entry name" value="GINS_bundle-like_dom_sf"/>
</dbReference>
<feature type="region of interest" description="Disordered" evidence="1">
    <location>
        <begin position="1"/>
        <end position="30"/>
    </location>
</feature>
<keyword evidence="3" id="KW-1185">Reference proteome</keyword>
<dbReference type="EMBL" id="JBEAFC010000003">
    <property type="protein sequence ID" value="KAL1565058.1"/>
    <property type="molecule type" value="Genomic_DNA"/>
</dbReference>
<dbReference type="AlphaFoldDB" id="A0ABD1IC40"/>
<evidence type="ECO:0000313" key="3">
    <source>
        <dbReference type="Proteomes" id="UP001567538"/>
    </source>
</evidence>
<dbReference type="SUPFAM" id="SSF158573">
    <property type="entry name" value="GINS helical bundle-like"/>
    <property type="match status" value="1"/>
</dbReference>
<evidence type="ECO:0000313" key="2">
    <source>
        <dbReference type="EMBL" id="KAL1565058.1"/>
    </source>
</evidence>
<dbReference type="Gene3D" id="1.20.58.1030">
    <property type="match status" value="1"/>
</dbReference>
<feature type="compositionally biased region" description="Basic and acidic residues" evidence="1">
    <location>
        <begin position="1"/>
        <end position="19"/>
    </location>
</feature>
<accession>A0ABD1IC40</accession>
<sequence length="113" mass="13432">MRKIQERENKLKDKRRSEEEIGISEDDTSNTEAEKTLIHNALKFDQFGALVRNKRGLCFYRYKRAELIRSLGWMVDSVLPEEIQEKYSTSEKESISKVMLQLYNHTWQSSIFI</sequence>
<gene>
    <name evidence="2" type="ORF">AAHA92_07326</name>
</gene>
<organism evidence="2 3">
    <name type="scientific">Salvia divinorum</name>
    <name type="common">Maria pastora</name>
    <name type="synonym">Diviner's sage</name>
    <dbReference type="NCBI Taxonomy" id="28513"/>
    <lineage>
        <taxon>Eukaryota</taxon>
        <taxon>Viridiplantae</taxon>
        <taxon>Streptophyta</taxon>
        <taxon>Embryophyta</taxon>
        <taxon>Tracheophyta</taxon>
        <taxon>Spermatophyta</taxon>
        <taxon>Magnoliopsida</taxon>
        <taxon>eudicotyledons</taxon>
        <taxon>Gunneridae</taxon>
        <taxon>Pentapetalae</taxon>
        <taxon>asterids</taxon>
        <taxon>lamiids</taxon>
        <taxon>Lamiales</taxon>
        <taxon>Lamiaceae</taxon>
        <taxon>Nepetoideae</taxon>
        <taxon>Mentheae</taxon>
        <taxon>Salviinae</taxon>
        <taxon>Salvia</taxon>
        <taxon>Salvia subgen. Calosphace</taxon>
    </lineage>
</organism>
<name>A0ABD1IC40_SALDI</name>
<proteinExistence type="predicted"/>